<dbReference type="InterPro" id="IPR031934">
    <property type="entry name" value="DUF4769"/>
</dbReference>
<proteinExistence type="predicted"/>
<name>A0A1A9UFD9_GLOAU</name>
<feature type="compositionally biased region" description="Basic and acidic residues" evidence="1">
    <location>
        <begin position="610"/>
        <end position="620"/>
    </location>
</feature>
<feature type="region of interest" description="Disordered" evidence="1">
    <location>
        <begin position="280"/>
        <end position="304"/>
    </location>
</feature>
<reference evidence="2" key="1">
    <citation type="submission" date="2020-05" db="UniProtKB">
        <authorList>
            <consortium name="EnsemblMetazoa"/>
        </authorList>
    </citation>
    <scope>IDENTIFICATION</scope>
    <source>
        <strain evidence="2">TTRI</strain>
    </source>
</reference>
<dbReference type="EnsemblMetazoa" id="GAUT003103-RA">
    <property type="protein sequence ID" value="GAUT003103-PA"/>
    <property type="gene ID" value="GAUT003103"/>
</dbReference>
<protein>
    <recommendedName>
        <fullName evidence="4">SAM domain-containing protein</fullName>
    </recommendedName>
</protein>
<dbReference type="Pfam" id="PF15992">
    <property type="entry name" value="DUF4769"/>
    <property type="match status" value="2"/>
</dbReference>
<keyword evidence="3" id="KW-1185">Reference proteome</keyword>
<accession>A0A1A9UFD9</accession>
<evidence type="ECO:0000313" key="3">
    <source>
        <dbReference type="Proteomes" id="UP000078200"/>
    </source>
</evidence>
<feature type="region of interest" description="Disordered" evidence="1">
    <location>
        <begin position="130"/>
        <end position="180"/>
    </location>
</feature>
<organism evidence="2 3">
    <name type="scientific">Glossina austeni</name>
    <name type="common">Savannah tsetse fly</name>
    <dbReference type="NCBI Taxonomy" id="7395"/>
    <lineage>
        <taxon>Eukaryota</taxon>
        <taxon>Metazoa</taxon>
        <taxon>Ecdysozoa</taxon>
        <taxon>Arthropoda</taxon>
        <taxon>Hexapoda</taxon>
        <taxon>Insecta</taxon>
        <taxon>Pterygota</taxon>
        <taxon>Neoptera</taxon>
        <taxon>Endopterygota</taxon>
        <taxon>Diptera</taxon>
        <taxon>Brachycera</taxon>
        <taxon>Muscomorpha</taxon>
        <taxon>Hippoboscoidea</taxon>
        <taxon>Glossinidae</taxon>
        <taxon>Glossina</taxon>
    </lineage>
</organism>
<feature type="region of interest" description="Disordered" evidence="1">
    <location>
        <begin position="610"/>
        <end position="634"/>
    </location>
</feature>
<evidence type="ECO:0008006" key="4">
    <source>
        <dbReference type="Google" id="ProtNLM"/>
    </source>
</evidence>
<feature type="compositionally biased region" description="Basic and acidic residues" evidence="1">
    <location>
        <begin position="157"/>
        <end position="170"/>
    </location>
</feature>
<evidence type="ECO:0000256" key="1">
    <source>
        <dbReference type="SAM" id="MobiDB-lite"/>
    </source>
</evidence>
<evidence type="ECO:0000313" key="2">
    <source>
        <dbReference type="EnsemblMetazoa" id="GAUT003103-PA"/>
    </source>
</evidence>
<dbReference type="STRING" id="7395.A0A1A9UFD9"/>
<dbReference type="Proteomes" id="UP000078200">
    <property type="component" value="Unassembled WGS sequence"/>
</dbReference>
<dbReference type="AlphaFoldDB" id="A0A1A9UFD9"/>
<dbReference type="VEuPathDB" id="VectorBase:GAUT003103"/>
<sequence>MNEGENFNALKQLLSSWGVESIYDLFKEEGINIEELQMMKLHHINHLLRNHRLGTRIRFEYHLEIWRKQINIPLENQELNSLCFCKPSVNIINRHETAICNGKDDISFTDNAMNEGLTTETVAENIELNDAHSSEASHPSISKTPNKEILEDPQESGIKKPSEEPQKDLSKVTTRAKSAESRPISLRQILRLAGPRGMSIIKYYQQHKKFTTAHRTQLVHTIVDFFDIHDFHLSLNTSHNLENQILNMFPTEKLEYYRTEKRGKIYVKFCNMKRYKRDRNVTKSKSEEPQLVPKITSDNEGNSNDTNCNPWDLMETEIQVKSECKNILIIFFKLLSTTTEMSPNMQNNVLELKHLLSEWKIEYLLPHLSAQRVNIEVLEMMKESHIKLLLHSYPIGDQIRFEYNLEKWRLEIGKPLIFNKTEEINGATPPSENKAKHWETNAIQDIEMPMKLNKDGDTRNIKEEQSYDPLAGPLNNSNLVILPSSYAAKSKPMPYTTKAHGPIPKVNIKEILLSCKPAGPELIKIYRTQKFFTKSERARLISTIVSYYLDNEIHLNLQTSYALEKEILKMFPTETLDMYRQAKRGKIYMRYGSAKWIYSKHKRLADEAVKKMQDREEKQNSDNNPDISSEEGEQVSTVITENAGFDLKKYKLRSVTNNENAEIKNDDKRIHVIQDVLLQNIQNDIKH</sequence>